<evidence type="ECO:0000313" key="2">
    <source>
        <dbReference type="Proteomes" id="UP000325307"/>
    </source>
</evidence>
<comment type="caution">
    <text evidence="1">The sequence shown here is derived from an EMBL/GenBank/DDBJ whole genome shotgun (WGS) entry which is preliminary data.</text>
</comment>
<evidence type="ECO:0000313" key="1">
    <source>
        <dbReference type="EMBL" id="GER23089.1"/>
    </source>
</evidence>
<protein>
    <submittedName>
        <fullName evidence="1">Uncharacterized protein</fullName>
    </submittedName>
</protein>
<keyword evidence="2" id="KW-1185">Reference proteome</keyword>
<name>A0A5A7NQV2_9MICC</name>
<organism evidence="1 2">
    <name type="scientific">Zafaria cholistanensis</name>
    <dbReference type="NCBI Taxonomy" id="1682741"/>
    <lineage>
        <taxon>Bacteria</taxon>
        <taxon>Bacillati</taxon>
        <taxon>Actinomycetota</taxon>
        <taxon>Actinomycetes</taxon>
        <taxon>Micrococcales</taxon>
        <taxon>Micrococcaceae</taxon>
        <taxon>Zafaria</taxon>
    </lineage>
</organism>
<sequence length="67" mass="7198">MLPIMKAGKTAAMRRPHAVIALLRRPTQPGKRPITGQSKPARAWARMKVNPAAKAKDQSVLTGGKLA</sequence>
<accession>A0A5A7NQV2</accession>
<reference evidence="1 2" key="1">
    <citation type="submission" date="2019-09" db="EMBL/GenBank/DDBJ databases">
        <title>Arthrobacter zafarii sp. nov., a moderately thermotolerant and halotolerant actinobacterium isolated from Cholistan desert soil of Pakistan.</title>
        <authorList>
            <person name="Amin A."/>
            <person name="Ahmed I."/>
            <person name="Khalid N."/>
            <person name="Schumann P."/>
            <person name="Busse H.J."/>
            <person name="Khan I.U."/>
            <person name="Li S."/>
            <person name="Li W.J."/>
        </authorList>
    </citation>
    <scope>NUCLEOTIDE SEQUENCE [LARGE SCALE GENOMIC DNA]</scope>
    <source>
        <strain evidence="1 2">NCCP-1664</strain>
    </source>
</reference>
<dbReference type="Proteomes" id="UP000325307">
    <property type="component" value="Unassembled WGS sequence"/>
</dbReference>
<gene>
    <name evidence="1" type="ORF">NCCP1664_15850</name>
</gene>
<dbReference type="AlphaFoldDB" id="A0A5A7NQV2"/>
<proteinExistence type="predicted"/>
<dbReference type="EMBL" id="BKDJ01000007">
    <property type="protein sequence ID" value="GER23089.1"/>
    <property type="molecule type" value="Genomic_DNA"/>
</dbReference>